<evidence type="ECO:0000313" key="3">
    <source>
        <dbReference type="Proteomes" id="UP001335648"/>
    </source>
</evidence>
<accession>A0AAN8AZK6</accession>
<name>A0AAN8AZK6_9TELE</name>
<gene>
    <name evidence="2" type="ORF">CesoFtcFv8_026685</name>
</gene>
<dbReference type="EMBL" id="JAULUE010002068">
    <property type="protein sequence ID" value="KAK5875621.1"/>
    <property type="molecule type" value="Genomic_DNA"/>
</dbReference>
<keyword evidence="3" id="KW-1185">Reference proteome</keyword>
<dbReference type="AlphaFoldDB" id="A0AAN8AZK6"/>
<comment type="caution">
    <text evidence="2">The sequence shown here is derived from an EMBL/GenBank/DDBJ whole genome shotgun (WGS) entry which is preliminary data.</text>
</comment>
<feature type="region of interest" description="Disordered" evidence="1">
    <location>
        <begin position="37"/>
        <end position="59"/>
    </location>
</feature>
<feature type="compositionally biased region" description="Low complexity" evidence="1">
    <location>
        <begin position="43"/>
        <end position="58"/>
    </location>
</feature>
<evidence type="ECO:0000313" key="2">
    <source>
        <dbReference type="EMBL" id="KAK5875621.1"/>
    </source>
</evidence>
<protein>
    <submittedName>
        <fullName evidence="2">Uncharacterized protein</fullName>
    </submittedName>
</protein>
<proteinExistence type="predicted"/>
<evidence type="ECO:0000256" key="1">
    <source>
        <dbReference type="SAM" id="MobiDB-lite"/>
    </source>
</evidence>
<organism evidence="2 3">
    <name type="scientific">Champsocephalus esox</name>
    <name type="common">pike icefish</name>
    <dbReference type="NCBI Taxonomy" id="159716"/>
    <lineage>
        <taxon>Eukaryota</taxon>
        <taxon>Metazoa</taxon>
        <taxon>Chordata</taxon>
        <taxon>Craniata</taxon>
        <taxon>Vertebrata</taxon>
        <taxon>Euteleostomi</taxon>
        <taxon>Actinopterygii</taxon>
        <taxon>Neopterygii</taxon>
        <taxon>Teleostei</taxon>
        <taxon>Neoteleostei</taxon>
        <taxon>Acanthomorphata</taxon>
        <taxon>Eupercaria</taxon>
        <taxon>Perciformes</taxon>
        <taxon>Notothenioidei</taxon>
        <taxon>Channichthyidae</taxon>
        <taxon>Champsocephalus</taxon>
    </lineage>
</organism>
<dbReference type="Proteomes" id="UP001335648">
    <property type="component" value="Unassembled WGS sequence"/>
</dbReference>
<reference evidence="2 3" key="1">
    <citation type="journal article" date="2023" name="Mol. Biol. Evol.">
        <title>Genomics of Secondarily Temperate Adaptation in the Only Non-Antarctic Icefish.</title>
        <authorList>
            <person name="Rivera-Colon A.G."/>
            <person name="Rayamajhi N."/>
            <person name="Minhas B.F."/>
            <person name="Madrigal G."/>
            <person name="Bilyk K.T."/>
            <person name="Yoon V."/>
            <person name="Hune M."/>
            <person name="Gregory S."/>
            <person name="Cheng C.H.C."/>
            <person name="Catchen J.M."/>
        </authorList>
    </citation>
    <scope>NUCLEOTIDE SEQUENCE [LARGE SCALE GENOMIC DNA]</scope>
    <source>
        <strain evidence="2">JC2023a</strain>
    </source>
</reference>
<sequence>MGTAVGLRFRHFSDFPPVSGWSPGAAATRCWPAAEPLVWDTQSPDGPSPLDLSPALSGRETHQSIQDMFYLVSSLYNPPQN</sequence>